<comment type="caution">
    <text evidence="7">The sequence shown here is derived from an EMBL/GenBank/DDBJ whole genome shotgun (WGS) entry which is preliminary data.</text>
</comment>
<dbReference type="SUPFAM" id="SSF53383">
    <property type="entry name" value="PLP-dependent transferases"/>
    <property type="match status" value="1"/>
</dbReference>
<evidence type="ECO:0000256" key="4">
    <source>
        <dbReference type="ARBA" id="ARBA00023125"/>
    </source>
</evidence>
<dbReference type="RefSeq" id="WP_071606297.1">
    <property type="nucleotide sequence ID" value="NZ_LAIR01000002.1"/>
</dbReference>
<sequence length="485" mass="52229">MARTARASALHLPSDMGREPEAIAAAVVEEIAAGRLDRGDPLPSTRALAAQTGVPRSAVVSAYDVLLAAGIIETTPGSGATVVVDQGVARSATGVGAAPRRPRERLRPNVVRPERDVPHRVRFNLMPGAPDVSLIREREWRQAWRSATASVPELDWYHPMSHPALQGALVAHLRQMRGIATEAHDVVIFPGVSAAVHAVTHALRPRSAAMEDPGYPMARIPLQHNVARVDLILVDDHGMQVERLDRQELVYVTPAHQFPLGGRMPVTRREQLLRWASATGAVIIEDDFDGEYRHDSAPLGPLRSMASGQESVVYIGTASKVLTPHLRLAWAVVPPWMSEAVRVAGTTLRTDASLIASDALAHLIGNGGLSRHLARAQRTYAARRRRLVAALAQHLPEVELVGVEAGIHVAVRWRDDTVRDSDVAAECAARGIALAPLSAYAAQHLANGLLLGYAQLPETQADAVVAEIAEALEVVRQGRRTPVSP</sequence>
<dbReference type="PANTHER" id="PTHR46577:SF1">
    <property type="entry name" value="HTH-TYPE TRANSCRIPTIONAL REGULATORY PROTEIN GABR"/>
    <property type="match status" value="1"/>
</dbReference>
<keyword evidence="2" id="KW-0663">Pyridoxal phosphate</keyword>
<dbReference type="Gene3D" id="1.10.10.10">
    <property type="entry name" value="Winged helix-like DNA-binding domain superfamily/Winged helix DNA-binding domain"/>
    <property type="match status" value="1"/>
</dbReference>
<organism evidence="7 8">
    <name type="scientific">Luteipulveratus halotolerans</name>
    <dbReference type="NCBI Taxonomy" id="1631356"/>
    <lineage>
        <taxon>Bacteria</taxon>
        <taxon>Bacillati</taxon>
        <taxon>Actinomycetota</taxon>
        <taxon>Actinomycetes</taxon>
        <taxon>Micrococcales</taxon>
        <taxon>Dermacoccaceae</taxon>
        <taxon>Luteipulveratus</taxon>
    </lineage>
</organism>
<evidence type="ECO:0000259" key="6">
    <source>
        <dbReference type="PROSITE" id="PS50949"/>
    </source>
</evidence>
<dbReference type="STRING" id="1631356.VV01_05390"/>
<keyword evidence="5" id="KW-0804">Transcription</keyword>
<feature type="domain" description="HTH gntR-type" evidence="6">
    <location>
        <begin position="17"/>
        <end position="85"/>
    </location>
</feature>
<dbReference type="Gene3D" id="3.40.640.10">
    <property type="entry name" value="Type I PLP-dependent aspartate aminotransferase-like (Major domain)"/>
    <property type="match status" value="1"/>
</dbReference>
<dbReference type="EMBL" id="LAIR01000002">
    <property type="protein sequence ID" value="KNX36711.1"/>
    <property type="molecule type" value="Genomic_DNA"/>
</dbReference>
<dbReference type="Proteomes" id="UP000037397">
    <property type="component" value="Unassembled WGS sequence"/>
</dbReference>
<name>A0A0L6CFV6_9MICO</name>
<evidence type="ECO:0000256" key="2">
    <source>
        <dbReference type="ARBA" id="ARBA00022898"/>
    </source>
</evidence>
<dbReference type="Pfam" id="PF00392">
    <property type="entry name" value="GntR"/>
    <property type="match status" value="1"/>
</dbReference>
<protein>
    <recommendedName>
        <fullName evidence="6">HTH gntR-type domain-containing protein</fullName>
    </recommendedName>
</protein>
<evidence type="ECO:0000256" key="1">
    <source>
        <dbReference type="ARBA" id="ARBA00005384"/>
    </source>
</evidence>
<keyword evidence="4" id="KW-0238">DNA-binding</keyword>
<dbReference type="PROSITE" id="PS50949">
    <property type="entry name" value="HTH_GNTR"/>
    <property type="match status" value="1"/>
</dbReference>
<reference evidence="8" key="1">
    <citation type="submission" date="2015-03" db="EMBL/GenBank/DDBJ databases">
        <title>Luteipulveratus halotolerans sp. nov., a novel actinobacterium (Dermacoccaceae) from Sarawak, Malaysia.</title>
        <authorList>
            <person name="Juboi H."/>
            <person name="Basik A."/>
            <person name="Shamsul S.S."/>
            <person name="Arnold P."/>
            <person name="Schmitt E.K."/>
            <person name="Sanglier J.-J."/>
            <person name="Yeo T."/>
        </authorList>
    </citation>
    <scope>NUCLEOTIDE SEQUENCE [LARGE SCALE GENOMIC DNA]</scope>
    <source>
        <strain evidence="8">C296001</strain>
    </source>
</reference>
<keyword evidence="3" id="KW-0805">Transcription regulation</keyword>
<dbReference type="InterPro" id="IPR036390">
    <property type="entry name" value="WH_DNA-bd_sf"/>
</dbReference>
<accession>A0A0L6CFV6</accession>
<keyword evidence="8" id="KW-1185">Reference proteome</keyword>
<dbReference type="InterPro" id="IPR015424">
    <property type="entry name" value="PyrdxlP-dep_Trfase"/>
</dbReference>
<evidence type="ECO:0000256" key="3">
    <source>
        <dbReference type="ARBA" id="ARBA00023015"/>
    </source>
</evidence>
<comment type="similarity">
    <text evidence="1">In the C-terminal section; belongs to the class-I pyridoxal-phosphate-dependent aminotransferase family.</text>
</comment>
<dbReference type="PANTHER" id="PTHR46577">
    <property type="entry name" value="HTH-TYPE TRANSCRIPTIONAL REGULATORY PROTEIN GABR"/>
    <property type="match status" value="1"/>
</dbReference>
<dbReference type="CDD" id="cd00609">
    <property type="entry name" value="AAT_like"/>
    <property type="match status" value="1"/>
</dbReference>
<dbReference type="InterPro" id="IPR000524">
    <property type="entry name" value="Tscrpt_reg_HTH_GntR"/>
</dbReference>
<evidence type="ECO:0000256" key="5">
    <source>
        <dbReference type="ARBA" id="ARBA00023163"/>
    </source>
</evidence>
<dbReference type="InterPro" id="IPR036388">
    <property type="entry name" value="WH-like_DNA-bd_sf"/>
</dbReference>
<evidence type="ECO:0000313" key="8">
    <source>
        <dbReference type="Proteomes" id="UP000037397"/>
    </source>
</evidence>
<evidence type="ECO:0000313" key="7">
    <source>
        <dbReference type="EMBL" id="KNX36711.1"/>
    </source>
</evidence>
<gene>
    <name evidence="7" type="ORF">VV01_05390</name>
</gene>
<dbReference type="InterPro" id="IPR015421">
    <property type="entry name" value="PyrdxlP-dep_Trfase_major"/>
</dbReference>
<dbReference type="AlphaFoldDB" id="A0A0L6CFV6"/>
<dbReference type="SMART" id="SM00345">
    <property type="entry name" value="HTH_GNTR"/>
    <property type="match status" value="1"/>
</dbReference>
<proteinExistence type="inferred from homology"/>
<dbReference type="GO" id="GO:0003700">
    <property type="term" value="F:DNA-binding transcription factor activity"/>
    <property type="evidence" value="ECO:0007669"/>
    <property type="project" value="InterPro"/>
</dbReference>
<dbReference type="InterPro" id="IPR051446">
    <property type="entry name" value="HTH_trans_reg/aminotransferase"/>
</dbReference>
<dbReference type="GO" id="GO:0003677">
    <property type="term" value="F:DNA binding"/>
    <property type="evidence" value="ECO:0007669"/>
    <property type="project" value="UniProtKB-KW"/>
</dbReference>
<dbReference type="SUPFAM" id="SSF46785">
    <property type="entry name" value="Winged helix' DNA-binding domain"/>
    <property type="match status" value="1"/>
</dbReference>